<keyword evidence="1" id="KW-0472">Membrane</keyword>
<keyword evidence="1" id="KW-0812">Transmembrane</keyword>
<sequence>MSATAGPTLRFADQPLKGIALICLAVWLFASHDALSKYLSGFYPVVMVVWARYLSHTLLMMGIFIPRSGLAVIRTKRPGLQVLRALCLIGCSLFFTTGLRYLPMAEATAVNFLAPLMVTALSVPLLKESVTRSQWAAVLAGFVGVLIIVRPGGQLFTPAVLLPVCSAVCFGLYQLLTRLLSGIDSPTTSNFLTGIINTLVLSSVVPFFWEIPTLTHGFMLALLGLFGMSGHLLLTQAFRYAPPALLAPFSYGQIVTAGIIGYLVFGHVPDSGALIGILIICASGLAVAWQQSRKASKAKKARAVPAAQPEALPEVVADAAAGTPAQRSP</sequence>
<dbReference type="KEGG" id="por:APT59_00535"/>
<dbReference type="Proteomes" id="UP000064137">
    <property type="component" value="Chromosome"/>
</dbReference>
<evidence type="ECO:0000256" key="1">
    <source>
        <dbReference type="SAM" id="Phobius"/>
    </source>
</evidence>
<evidence type="ECO:0000259" key="2">
    <source>
        <dbReference type="Pfam" id="PF00892"/>
    </source>
</evidence>
<dbReference type="PANTHER" id="PTHR22911:SF103">
    <property type="entry name" value="BLR2811 PROTEIN"/>
    <property type="match status" value="1"/>
</dbReference>
<dbReference type="GO" id="GO:0016020">
    <property type="term" value="C:membrane"/>
    <property type="evidence" value="ECO:0007669"/>
    <property type="project" value="InterPro"/>
</dbReference>
<dbReference type="PANTHER" id="PTHR22911">
    <property type="entry name" value="ACYL-MALONYL CONDENSING ENZYME-RELATED"/>
    <property type="match status" value="1"/>
</dbReference>
<feature type="transmembrane region" description="Helical" evidence="1">
    <location>
        <begin position="271"/>
        <end position="289"/>
    </location>
</feature>
<evidence type="ECO:0000313" key="3">
    <source>
        <dbReference type="EMBL" id="ALZ82762.1"/>
    </source>
</evidence>
<dbReference type="EMBL" id="CP013987">
    <property type="protein sequence ID" value="ALZ82762.1"/>
    <property type="molecule type" value="Genomic_DNA"/>
</dbReference>
<organism evidence="3 4">
    <name type="scientific">Pseudomonas oryzihabitans</name>
    <dbReference type="NCBI Taxonomy" id="47885"/>
    <lineage>
        <taxon>Bacteria</taxon>
        <taxon>Pseudomonadati</taxon>
        <taxon>Pseudomonadota</taxon>
        <taxon>Gammaproteobacteria</taxon>
        <taxon>Pseudomonadales</taxon>
        <taxon>Pseudomonadaceae</taxon>
        <taxon>Pseudomonas</taxon>
    </lineage>
</organism>
<feature type="transmembrane region" description="Helical" evidence="1">
    <location>
        <begin position="50"/>
        <end position="70"/>
    </location>
</feature>
<gene>
    <name evidence="3" type="ORF">APT59_00535</name>
</gene>
<feature type="transmembrane region" description="Helical" evidence="1">
    <location>
        <begin position="133"/>
        <end position="149"/>
    </location>
</feature>
<feature type="transmembrane region" description="Helical" evidence="1">
    <location>
        <begin position="12"/>
        <end position="30"/>
    </location>
</feature>
<protein>
    <recommendedName>
        <fullName evidence="2">EamA domain-containing protein</fullName>
    </recommendedName>
</protein>
<dbReference type="RefSeq" id="WP_059313071.1">
    <property type="nucleotide sequence ID" value="NZ_CP013987.1"/>
</dbReference>
<name>A0A0U4H9W6_9PSED</name>
<dbReference type="Gene3D" id="1.10.3730.20">
    <property type="match status" value="1"/>
</dbReference>
<feature type="transmembrane region" description="Helical" evidence="1">
    <location>
        <begin position="155"/>
        <end position="176"/>
    </location>
</feature>
<feature type="domain" description="EamA" evidence="2">
    <location>
        <begin position="17"/>
        <end position="149"/>
    </location>
</feature>
<dbReference type="OrthoDB" id="6115788at2"/>
<dbReference type="SUPFAM" id="SSF103481">
    <property type="entry name" value="Multidrug resistance efflux transporter EmrE"/>
    <property type="match status" value="2"/>
</dbReference>
<accession>A0A0U4H9W6</accession>
<feature type="transmembrane region" description="Helical" evidence="1">
    <location>
        <begin position="108"/>
        <end position="126"/>
    </location>
</feature>
<keyword evidence="1" id="KW-1133">Transmembrane helix</keyword>
<feature type="transmembrane region" description="Helical" evidence="1">
    <location>
        <begin position="82"/>
        <end position="102"/>
    </location>
</feature>
<dbReference type="Pfam" id="PF00892">
    <property type="entry name" value="EamA"/>
    <property type="match status" value="2"/>
</dbReference>
<reference evidence="3 4" key="1">
    <citation type="submission" date="2016-01" db="EMBL/GenBank/DDBJ databases">
        <title>Annotation of Pseudomonas oryzihabitans USDA-ARS-USMARC-56511.</title>
        <authorList>
            <person name="Harhay G.P."/>
            <person name="Harhay D.M."/>
            <person name="Smith T.P.L."/>
            <person name="Bono J.L."/>
            <person name="Heaton M.P."/>
            <person name="Clawson M.L."/>
            <person name="Chitko-Mckown C.G."/>
            <person name="Capik S.F."/>
            <person name="DeDonder K.D."/>
            <person name="Apley M.D."/>
            <person name="Lubbers B.V."/>
            <person name="White B.J."/>
            <person name="Larson R.L."/>
        </authorList>
    </citation>
    <scope>NUCLEOTIDE SEQUENCE [LARGE SCALE GENOMIC DNA]</scope>
    <source>
        <strain evidence="3 4">USDA-ARS-USMARC-56511</strain>
    </source>
</reference>
<feature type="transmembrane region" description="Helical" evidence="1">
    <location>
        <begin position="215"/>
        <end position="234"/>
    </location>
</feature>
<dbReference type="AlphaFoldDB" id="A0A0U4H9W6"/>
<feature type="domain" description="EamA" evidence="2">
    <location>
        <begin position="159"/>
        <end position="283"/>
    </location>
</feature>
<feature type="transmembrane region" description="Helical" evidence="1">
    <location>
        <begin position="246"/>
        <end position="265"/>
    </location>
</feature>
<feature type="transmembrane region" description="Helical" evidence="1">
    <location>
        <begin position="188"/>
        <end position="209"/>
    </location>
</feature>
<dbReference type="InterPro" id="IPR000620">
    <property type="entry name" value="EamA_dom"/>
</dbReference>
<evidence type="ECO:0000313" key="4">
    <source>
        <dbReference type="Proteomes" id="UP000064137"/>
    </source>
</evidence>
<dbReference type="InterPro" id="IPR037185">
    <property type="entry name" value="EmrE-like"/>
</dbReference>
<proteinExistence type="predicted"/>